<dbReference type="EMBL" id="JBHLUU010000122">
    <property type="protein sequence ID" value="MFC0477550.1"/>
    <property type="molecule type" value="Genomic_DNA"/>
</dbReference>
<evidence type="ECO:0000313" key="2">
    <source>
        <dbReference type="EMBL" id="MFC0477550.1"/>
    </source>
</evidence>
<dbReference type="PANTHER" id="PTHR13887:SF41">
    <property type="entry name" value="THIOREDOXIN SUPERFAMILY PROTEIN"/>
    <property type="match status" value="1"/>
</dbReference>
<dbReference type="InterPro" id="IPR001853">
    <property type="entry name" value="DSBA-like_thioredoxin_dom"/>
</dbReference>
<proteinExistence type="predicted"/>
<accession>A0ABV6KXG3</accession>
<comment type="caution">
    <text evidence="2">The sequence shown here is derived from an EMBL/GenBank/DDBJ whole genome shotgun (WGS) entry which is preliminary data.</text>
</comment>
<reference evidence="2 3" key="1">
    <citation type="submission" date="2024-09" db="EMBL/GenBank/DDBJ databases">
        <authorList>
            <person name="Sun Q."/>
            <person name="Mori K."/>
        </authorList>
    </citation>
    <scope>NUCLEOTIDE SEQUENCE [LARGE SCALE GENOMIC DNA]</scope>
    <source>
        <strain evidence="2 3">CGMCC 1.9126</strain>
    </source>
</reference>
<organism evidence="2 3">
    <name type="scientific">Robertmurraya beringensis</name>
    <dbReference type="NCBI Taxonomy" id="641660"/>
    <lineage>
        <taxon>Bacteria</taxon>
        <taxon>Bacillati</taxon>
        <taxon>Bacillota</taxon>
        <taxon>Bacilli</taxon>
        <taxon>Bacillales</taxon>
        <taxon>Bacillaceae</taxon>
        <taxon>Robertmurraya</taxon>
    </lineage>
</organism>
<dbReference type="Gene3D" id="3.40.30.10">
    <property type="entry name" value="Glutaredoxin"/>
    <property type="match status" value="1"/>
</dbReference>
<sequence length="239" mass="27226">MKIEVWSDFVCPFCYIGKRRLEEAINQFQHKDQVEVEFKAFELDPNSPLDPTMKIHEALAKKYGMNVEEAKRANENMAKQAASVGLQFRFDDMMPSNTFDAHRLAKYAQTVGKEKELTEKLLYAYFTENKQLSKKDVLVEIAESVGIGRVEVMKVLDDNTLYANDVRIDETMAQQYKITGVPFFVVNNKYGISGAQPLETFKNALEKVWEEENAISPLQNLSSDEAGVCTDDSCEIPEK</sequence>
<dbReference type="PANTHER" id="PTHR13887">
    <property type="entry name" value="GLUTATHIONE S-TRANSFERASE KAPPA"/>
    <property type="match status" value="1"/>
</dbReference>
<name>A0ABV6KXG3_9BACI</name>
<keyword evidence="3" id="KW-1185">Reference proteome</keyword>
<dbReference type="RefSeq" id="WP_160547082.1">
    <property type="nucleotide sequence ID" value="NZ_JBHLUU010000122.1"/>
</dbReference>
<dbReference type="Proteomes" id="UP001589738">
    <property type="component" value="Unassembled WGS sequence"/>
</dbReference>
<protein>
    <submittedName>
        <fullName evidence="2">DsbA family oxidoreductase</fullName>
    </submittedName>
</protein>
<feature type="domain" description="DSBA-like thioredoxin" evidence="1">
    <location>
        <begin position="3"/>
        <end position="205"/>
    </location>
</feature>
<evidence type="ECO:0000259" key="1">
    <source>
        <dbReference type="Pfam" id="PF01323"/>
    </source>
</evidence>
<dbReference type="Pfam" id="PF01323">
    <property type="entry name" value="DSBA"/>
    <property type="match status" value="1"/>
</dbReference>
<dbReference type="InterPro" id="IPR036249">
    <property type="entry name" value="Thioredoxin-like_sf"/>
</dbReference>
<dbReference type="SUPFAM" id="SSF52833">
    <property type="entry name" value="Thioredoxin-like"/>
    <property type="match status" value="1"/>
</dbReference>
<gene>
    <name evidence="2" type="ORF">ACFFHF_20370</name>
</gene>
<dbReference type="CDD" id="cd03024">
    <property type="entry name" value="DsbA_FrnE"/>
    <property type="match status" value="1"/>
</dbReference>
<evidence type="ECO:0000313" key="3">
    <source>
        <dbReference type="Proteomes" id="UP001589738"/>
    </source>
</evidence>